<evidence type="ECO:0000256" key="5">
    <source>
        <dbReference type="SAM" id="MobiDB-lite"/>
    </source>
</evidence>
<dbReference type="EMBL" id="JBJQOH010000004">
    <property type="protein sequence ID" value="KAL3688429.1"/>
    <property type="molecule type" value="Genomic_DNA"/>
</dbReference>
<dbReference type="InterPro" id="IPR002130">
    <property type="entry name" value="Cyclophilin-type_PPIase_dom"/>
</dbReference>
<feature type="domain" description="PPIase cyclophilin-type" evidence="6">
    <location>
        <begin position="10"/>
        <end position="154"/>
    </location>
</feature>
<dbReference type="Pfam" id="PF13877">
    <property type="entry name" value="RPAP3_C"/>
    <property type="match status" value="1"/>
</dbReference>
<dbReference type="CDD" id="cd01926">
    <property type="entry name" value="cyclophilin_ABH_like"/>
    <property type="match status" value="1"/>
</dbReference>
<dbReference type="FunFam" id="2.40.100.10:FF:000023">
    <property type="entry name" value="Peptidyl-prolyl cis-trans isomerase"/>
    <property type="match status" value="1"/>
</dbReference>
<keyword evidence="3" id="KW-0697">Rotamase</keyword>
<dbReference type="GO" id="GO:0003755">
    <property type="term" value="F:peptidyl-prolyl cis-trans isomerase activity"/>
    <property type="evidence" value="ECO:0007669"/>
    <property type="project" value="UniProtKB-KW"/>
</dbReference>
<dbReference type="PANTHER" id="PTHR11071:SF561">
    <property type="entry name" value="PEPTIDYL-PROLYL CIS-TRANS ISOMERASE D-RELATED"/>
    <property type="match status" value="1"/>
</dbReference>
<protein>
    <recommendedName>
        <fullName evidence="2">peptidylprolyl isomerase</fullName>
        <ecNumber evidence="2">5.2.1.8</ecNumber>
    </recommendedName>
</protein>
<evidence type="ECO:0000256" key="3">
    <source>
        <dbReference type="ARBA" id="ARBA00023110"/>
    </source>
</evidence>
<evidence type="ECO:0000256" key="1">
    <source>
        <dbReference type="ARBA" id="ARBA00007365"/>
    </source>
</evidence>
<comment type="similarity">
    <text evidence="1">Belongs to the cyclophilin-type PPIase family.</text>
</comment>
<dbReference type="PRINTS" id="PR00153">
    <property type="entry name" value="CSAPPISMRASE"/>
</dbReference>
<evidence type="ECO:0000256" key="4">
    <source>
        <dbReference type="ARBA" id="ARBA00023235"/>
    </source>
</evidence>
<dbReference type="AlphaFoldDB" id="A0ABD3HGD8"/>
<evidence type="ECO:0000259" key="6">
    <source>
        <dbReference type="PROSITE" id="PS50072"/>
    </source>
</evidence>
<dbReference type="PROSITE" id="PS50072">
    <property type="entry name" value="CSA_PPIASE_2"/>
    <property type="match status" value="1"/>
</dbReference>
<accession>A0ABD3HGD8</accession>
<dbReference type="EC" id="5.2.1.8" evidence="2"/>
<proteinExistence type="inferred from homology"/>
<dbReference type="PANTHER" id="PTHR11071">
    <property type="entry name" value="PEPTIDYL-PROLYL CIS-TRANS ISOMERASE"/>
    <property type="match status" value="1"/>
</dbReference>
<evidence type="ECO:0000256" key="2">
    <source>
        <dbReference type="ARBA" id="ARBA00013194"/>
    </source>
</evidence>
<dbReference type="SUPFAM" id="SSF50891">
    <property type="entry name" value="Cyclophilin-like"/>
    <property type="match status" value="1"/>
</dbReference>
<dbReference type="Pfam" id="PF00160">
    <property type="entry name" value="Pro_isomerase"/>
    <property type="match status" value="1"/>
</dbReference>
<dbReference type="Pfam" id="PF15867">
    <property type="entry name" value="Dynein_attach_N"/>
    <property type="match status" value="1"/>
</dbReference>
<organism evidence="7 8">
    <name type="scientific">Riccia sorocarpa</name>
    <dbReference type="NCBI Taxonomy" id="122646"/>
    <lineage>
        <taxon>Eukaryota</taxon>
        <taxon>Viridiplantae</taxon>
        <taxon>Streptophyta</taxon>
        <taxon>Embryophyta</taxon>
        <taxon>Marchantiophyta</taxon>
        <taxon>Marchantiopsida</taxon>
        <taxon>Marchantiidae</taxon>
        <taxon>Marchantiales</taxon>
        <taxon>Ricciaceae</taxon>
        <taxon>Riccia</taxon>
    </lineage>
</organism>
<reference evidence="7 8" key="1">
    <citation type="submission" date="2024-09" db="EMBL/GenBank/DDBJ databases">
        <title>Chromosome-scale assembly of Riccia sorocarpa.</title>
        <authorList>
            <person name="Paukszto L."/>
        </authorList>
    </citation>
    <scope>NUCLEOTIDE SEQUENCE [LARGE SCALE GENOMIC DNA]</scope>
    <source>
        <strain evidence="7">LP-2024</strain>
        <tissue evidence="7">Aerial parts of the thallus</tissue>
    </source>
</reference>
<dbReference type="InterPro" id="IPR029000">
    <property type="entry name" value="Cyclophilin-like_dom_sf"/>
</dbReference>
<dbReference type="InterPro" id="IPR031733">
    <property type="entry name" value="Dynein_attach_N"/>
</dbReference>
<sequence>MPNPANPKVFFDITIGGAPVGRITMELFADTNPKTVENFRCLCTGEKGIGKKGKLLSYKGSIFHRVIPDFMCQGGDFTKGNGCGGESIYGEKFADENFLRKHVSPGMLAMANRGKDTNASQFFFTTAPTPWLDGKHVVFGQVIEGMNVVKAIEDSILETLDQMVDVRKLKTSEELRTSITDEAKRQQLDAAKKRAAAQNVDYPCFAALVSCAHLKPMIHKELNTSMEMKNQRRSGNIPAWSFDQSGHLQTSNIQSKCREIRRVVTEHEVTKGQHTMTPDIKFNNGSNLSDLKNPPELGLEVAASHLASDLRNGPRRCDDITPASDSSSEVKTAQPSSTGLHYSSDLFIKEWKKLDSFDHLARLRFLRTIPPARLPFIFSTEIPPFLLREMLETLHVIIGKSNEMNTIEEEKENGRSMGLISMNLENVSDYGAACDFGLIDKSTPEKDHSGLEMIADTEGCLSKKTDKAKAIIFGDVGSREIMVHWVLLILDAVRSCGRFGLAVKFMGQKYREIAHEIINWVLLVNATMSVSFTSEVQALDLLSSYNST</sequence>
<name>A0ABD3HGD8_9MARC</name>
<dbReference type="Proteomes" id="UP001633002">
    <property type="component" value="Unassembled WGS sequence"/>
</dbReference>
<feature type="compositionally biased region" description="Polar residues" evidence="5">
    <location>
        <begin position="323"/>
        <end position="339"/>
    </location>
</feature>
<evidence type="ECO:0000313" key="7">
    <source>
        <dbReference type="EMBL" id="KAL3688429.1"/>
    </source>
</evidence>
<dbReference type="InterPro" id="IPR025986">
    <property type="entry name" value="RPAP3-like_C"/>
</dbReference>
<evidence type="ECO:0000313" key="8">
    <source>
        <dbReference type="Proteomes" id="UP001633002"/>
    </source>
</evidence>
<keyword evidence="4" id="KW-0413">Isomerase</keyword>
<feature type="region of interest" description="Disordered" evidence="5">
    <location>
        <begin position="310"/>
        <end position="339"/>
    </location>
</feature>
<dbReference type="Gene3D" id="2.40.100.10">
    <property type="entry name" value="Cyclophilin-like"/>
    <property type="match status" value="1"/>
</dbReference>
<dbReference type="PROSITE" id="PS00170">
    <property type="entry name" value="CSA_PPIASE_1"/>
    <property type="match status" value="1"/>
</dbReference>
<keyword evidence="8" id="KW-1185">Reference proteome</keyword>
<comment type="caution">
    <text evidence="7">The sequence shown here is derived from an EMBL/GenBank/DDBJ whole genome shotgun (WGS) entry which is preliminary data.</text>
</comment>
<dbReference type="InterPro" id="IPR020892">
    <property type="entry name" value="Cyclophilin-type_PPIase_CS"/>
</dbReference>
<gene>
    <name evidence="7" type="ORF">R1sor_014738</name>
</gene>